<comment type="caution">
    <text evidence="2">The sequence shown here is derived from an EMBL/GenBank/DDBJ whole genome shotgun (WGS) entry which is preliminary data.</text>
</comment>
<feature type="region of interest" description="Disordered" evidence="1">
    <location>
        <begin position="66"/>
        <end position="96"/>
    </location>
</feature>
<dbReference type="OrthoDB" id="3973447at2759"/>
<gene>
    <name evidence="2" type="ORF">HANVADRAFT_4147</name>
</gene>
<evidence type="ECO:0000256" key="1">
    <source>
        <dbReference type="SAM" id="MobiDB-lite"/>
    </source>
</evidence>
<reference evidence="3" key="1">
    <citation type="journal article" date="2016" name="Proc. Natl. Acad. Sci. U.S.A.">
        <title>Comparative genomics of biotechnologically important yeasts.</title>
        <authorList>
            <person name="Riley R."/>
            <person name="Haridas S."/>
            <person name="Wolfe K.H."/>
            <person name="Lopes M.R."/>
            <person name="Hittinger C.T."/>
            <person name="Goeker M."/>
            <person name="Salamov A.A."/>
            <person name="Wisecaver J.H."/>
            <person name="Long T.M."/>
            <person name="Calvey C.H."/>
            <person name="Aerts A.L."/>
            <person name="Barry K.W."/>
            <person name="Choi C."/>
            <person name="Clum A."/>
            <person name="Coughlan A.Y."/>
            <person name="Deshpande S."/>
            <person name="Douglass A.P."/>
            <person name="Hanson S.J."/>
            <person name="Klenk H.-P."/>
            <person name="LaButti K.M."/>
            <person name="Lapidus A."/>
            <person name="Lindquist E.A."/>
            <person name="Lipzen A.M."/>
            <person name="Meier-Kolthoff J.P."/>
            <person name="Ohm R.A."/>
            <person name="Otillar R.P."/>
            <person name="Pangilinan J.L."/>
            <person name="Peng Y."/>
            <person name="Rokas A."/>
            <person name="Rosa C.A."/>
            <person name="Scheuner C."/>
            <person name="Sibirny A.A."/>
            <person name="Slot J.C."/>
            <person name="Stielow J.B."/>
            <person name="Sun H."/>
            <person name="Kurtzman C.P."/>
            <person name="Blackwell M."/>
            <person name="Grigoriev I.V."/>
            <person name="Jeffries T.W."/>
        </authorList>
    </citation>
    <scope>NUCLEOTIDE SEQUENCE [LARGE SCALE GENOMIC DNA]</scope>
    <source>
        <strain evidence="3">NRRL Y-1626</strain>
    </source>
</reference>
<dbReference type="AlphaFoldDB" id="A0A1B7T8J5"/>
<organism evidence="2 3">
    <name type="scientific">Hanseniaspora valbyensis NRRL Y-1626</name>
    <dbReference type="NCBI Taxonomy" id="766949"/>
    <lineage>
        <taxon>Eukaryota</taxon>
        <taxon>Fungi</taxon>
        <taxon>Dikarya</taxon>
        <taxon>Ascomycota</taxon>
        <taxon>Saccharomycotina</taxon>
        <taxon>Saccharomycetes</taxon>
        <taxon>Saccharomycodales</taxon>
        <taxon>Saccharomycodaceae</taxon>
        <taxon>Hanseniaspora</taxon>
    </lineage>
</organism>
<feature type="compositionally biased region" description="Polar residues" evidence="1">
    <location>
        <begin position="68"/>
        <end position="84"/>
    </location>
</feature>
<proteinExistence type="predicted"/>
<protein>
    <submittedName>
        <fullName evidence="2">Uncharacterized protein</fullName>
    </submittedName>
</protein>
<sequence>MENKSPKIQQSAVDSSSETEGSVPAGNSTAIESENDPSRNSSFSSTTRNNSETQAIELATQKILENVKTGSSSVPTGTKASTGGKNWRRQKEKGKNIVSAKTKKTRNPNFLCKVKYDFGYLFDVTHLKNGTGLKYTSEESSAIAIKALQKRFSEVNPSIKISKNYVCPHMKYNNKNVCFISDRQTALKEHLLTHGDCYYECPKCNLKICDKKTGLDHCINVCKVIKNDNELSQLFIVDVSPKVLENFKKHDPFKFKALNASELQVALLSVKRKNGFPLPLGSEKKIDTSILKNFCPEGENESNDSTVLKTPSKASSKNFKKQKTKATSKVNVVPEESKDPSVKLDSELMTTVPKINASTKPKLMHFRAKSNSLYNNADSLIYYKNDVNQGSKIDVNEKNLLISKKSNENTKKIILPSLKFLATPKTSMFEPAKRIQPVFSVSETEKNMWGMELLLKATECLEYNFNYKKVMYVKYPDSAARVLRERQMPNPPK</sequence>
<dbReference type="Proteomes" id="UP000092321">
    <property type="component" value="Unassembled WGS sequence"/>
</dbReference>
<dbReference type="EMBL" id="LXPE01000272">
    <property type="protein sequence ID" value="OBA25045.1"/>
    <property type="molecule type" value="Genomic_DNA"/>
</dbReference>
<feature type="compositionally biased region" description="Polar residues" evidence="1">
    <location>
        <begin position="1"/>
        <end position="32"/>
    </location>
</feature>
<accession>A0A1B7T8J5</accession>
<name>A0A1B7T8J5_9ASCO</name>
<evidence type="ECO:0000313" key="2">
    <source>
        <dbReference type="EMBL" id="OBA25045.1"/>
    </source>
</evidence>
<feature type="region of interest" description="Disordered" evidence="1">
    <location>
        <begin position="297"/>
        <end position="338"/>
    </location>
</feature>
<feature type="compositionally biased region" description="Polar residues" evidence="1">
    <location>
        <begin position="303"/>
        <end position="317"/>
    </location>
</feature>
<evidence type="ECO:0000313" key="3">
    <source>
        <dbReference type="Proteomes" id="UP000092321"/>
    </source>
</evidence>
<feature type="compositionally biased region" description="Low complexity" evidence="1">
    <location>
        <begin position="38"/>
        <end position="51"/>
    </location>
</feature>
<feature type="region of interest" description="Disordered" evidence="1">
    <location>
        <begin position="1"/>
        <end position="54"/>
    </location>
</feature>
<keyword evidence="3" id="KW-1185">Reference proteome</keyword>